<feature type="compositionally biased region" description="Basic and acidic residues" evidence="3">
    <location>
        <begin position="509"/>
        <end position="521"/>
    </location>
</feature>
<evidence type="ECO:0000313" key="4">
    <source>
        <dbReference type="EMBL" id="ARS43212.1"/>
    </source>
</evidence>
<dbReference type="GO" id="GO:0003677">
    <property type="term" value="F:DNA binding"/>
    <property type="evidence" value="ECO:0007669"/>
    <property type="project" value="InterPro"/>
</dbReference>
<dbReference type="Gene3D" id="3.30.930.30">
    <property type="match status" value="1"/>
</dbReference>
<dbReference type="AlphaFoldDB" id="A0A2H4I6Z3"/>
<sequence length="521" mass="60847">MRELALGGKMVELSISFKTSTKMTSIKHNNRDLTEEEYLEVQYQHIDQSKSGDNIYIKQENLKEVYQTLFGKSLAEYNAKQKRKDRMISDYYQHVKKSKTLDLQREFIVGIGNKQDWDRLKPGGKKIVGKLLAAYIEEFQNRHPHLYIYNAAVHLDEKGHPHAHFNIVPLATGYKNGLSIQPSFKKALQNEGYREQGRHQLKAFKDGEIKVLEGMLKQLGVERKLVGTNDIKDMHEYKAMIQEVNREKERLLSQIDVERSQKLLESRKLQERLNTLQNKQNVLEGKIKALDNEILTKEEYSHKLEMEALSLEEVRLPRLRAENKTLEERIQRFTTEVGEMEKRVRESHERVLKQLEEDFDVITQEMTAQLPEVGQSDQEIAFIKELGYEGVDDLVLRNQTMSAIVKHYRQVWQDIKGIFQDLNMVNAFKKAKEVWNKITTFQEPRLDAGVRERLARVKTQVLGRPAPFRRRLDDAISDAKQEIEKLSFEERLKRAKAQSEALSQKARGVRKEKDMESDLSL</sequence>
<comment type="similarity">
    <text evidence="1">Belongs to the plasmid mobilization pre family.</text>
</comment>
<evidence type="ECO:0000256" key="2">
    <source>
        <dbReference type="SAM" id="Coils"/>
    </source>
</evidence>
<accession>A0A2H4I6Z3</accession>
<feature type="coiled-coil region" evidence="2">
    <location>
        <begin position="234"/>
        <end position="365"/>
    </location>
</feature>
<dbReference type="GO" id="GO:0006310">
    <property type="term" value="P:DNA recombination"/>
    <property type="evidence" value="ECO:0007669"/>
    <property type="project" value="InterPro"/>
</dbReference>
<evidence type="ECO:0000256" key="1">
    <source>
        <dbReference type="ARBA" id="ARBA00010657"/>
    </source>
</evidence>
<dbReference type="EMBL" id="KX785324">
    <property type="protein sequence ID" value="ARS43212.1"/>
    <property type="molecule type" value="Genomic_DNA"/>
</dbReference>
<evidence type="ECO:0000256" key="3">
    <source>
        <dbReference type="SAM" id="MobiDB-lite"/>
    </source>
</evidence>
<proteinExistence type="inferred from homology"/>
<protein>
    <submittedName>
        <fullName evidence="4">Putative plasmid partition protein</fullName>
    </submittedName>
</protein>
<keyword evidence="2" id="KW-0175">Coiled coil</keyword>
<feature type="region of interest" description="Disordered" evidence="3">
    <location>
        <begin position="497"/>
        <end position="521"/>
    </location>
</feature>
<dbReference type="CDD" id="cd17242">
    <property type="entry name" value="MobM_relaxase"/>
    <property type="match status" value="1"/>
</dbReference>
<name>A0A2H4I6Z3_STRSU</name>
<dbReference type="Pfam" id="PF01076">
    <property type="entry name" value="Mob_Pre"/>
    <property type="match status" value="1"/>
</dbReference>
<dbReference type="RefSeq" id="WP_237372647.1">
    <property type="nucleotide sequence ID" value="NZ_KX785324.1"/>
</dbReference>
<dbReference type="InterPro" id="IPR001668">
    <property type="entry name" value="Mob_Pre"/>
</dbReference>
<keyword evidence="4" id="KW-0614">Plasmid</keyword>
<geneLocation type="plasmid" evidence="4">
    <name>unnamed1</name>
</geneLocation>
<organism evidence="4">
    <name type="scientific">Streptococcus suis</name>
    <dbReference type="NCBI Taxonomy" id="1307"/>
    <lineage>
        <taxon>Bacteria</taxon>
        <taxon>Bacillati</taxon>
        <taxon>Bacillota</taxon>
        <taxon>Bacilli</taxon>
        <taxon>Lactobacillales</taxon>
        <taxon>Streptococcaceae</taxon>
        <taxon>Streptococcus</taxon>
    </lineage>
</organism>
<reference evidence="4" key="1">
    <citation type="submission" date="2016-08" db="EMBL/GenBank/DDBJ databases">
        <title>Plasmids of Streptococcus suis.</title>
        <authorList>
            <person name="Sadowy E."/>
        </authorList>
    </citation>
    <scope>NUCLEOTIDE SEQUENCE</scope>
    <source>
        <strain evidence="4">7617</strain>
        <plasmid evidence="4">unnamed1</plasmid>
    </source>
</reference>